<dbReference type="GO" id="GO:0004386">
    <property type="term" value="F:helicase activity"/>
    <property type="evidence" value="ECO:0007669"/>
    <property type="project" value="UniProtKB-KW"/>
</dbReference>
<dbReference type="RefSeq" id="WP_066061705.1">
    <property type="nucleotide sequence ID" value="NZ_CP013015.1"/>
</dbReference>
<keyword evidence="4" id="KW-0547">Nucleotide-binding</keyword>
<feature type="domain" description="Helicase ATP-binding" evidence="2">
    <location>
        <begin position="67"/>
        <end position="315"/>
    </location>
</feature>
<keyword evidence="1" id="KW-0378">Hydrolase</keyword>
<dbReference type="SMART" id="SM00487">
    <property type="entry name" value="DEXDc"/>
    <property type="match status" value="1"/>
</dbReference>
<organism evidence="4 5">
    <name type="scientific">Desulfofervidus auxilii</name>
    <dbReference type="NCBI Taxonomy" id="1621989"/>
    <lineage>
        <taxon>Bacteria</taxon>
        <taxon>Pseudomonadati</taxon>
        <taxon>Thermodesulfobacteriota</taxon>
        <taxon>Candidatus Desulfofervidia</taxon>
        <taxon>Candidatus Desulfofervidales</taxon>
        <taxon>Candidatus Desulfofervidaceae</taxon>
        <taxon>Candidatus Desulfofervidus</taxon>
    </lineage>
</organism>
<reference evidence="4 5" key="1">
    <citation type="submission" date="2015-10" db="EMBL/GenBank/DDBJ databases">
        <title>Candidatus Desulfofervidus auxilii, a hydrogenotrophic sulfate-reducing bacterium involved in the thermophilic anaerobic oxidation of methane.</title>
        <authorList>
            <person name="Krukenberg V."/>
            <person name="Richter M."/>
            <person name="Wegener G."/>
        </authorList>
    </citation>
    <scope>NUCLEOTIDE SEQUENCE [LARGE SCALE GENOMIC DNA]</scope>
    <source>
        <strain evidence="4 5">HS1</strain>
    </source>
</reference>
<dbReference type="EMBL" id="CP013015">
    <property type="protein sequence ID" value="AMM40763.1"/>
    <property type="molecule type" value="Genomic_DNA"/>
</dbReference>
<dbReference type="Pfam" id="PF00176">
    <property type="entry name" value="SNF2-rel_dom"/>
    <property type="match status" value="1"/>
</dbReference>
<name>A0A7U4QK01_DESA2</name>
<dbReference type="GO" id="GO:0005524">
    <property type="term" value="F:ATP binding"/>
    <property type="evidence" value="ECO:0007669"/>
    <property type="project" value="InterPro"/>
</dbReference>
<gene>
    <name evidence="4" type="ORF">HS1_000959</name>
</gene>
<dbReference type="InterPro" id="IPR049730">
    <property type="entry name" value="SNF2/RAD54-like_C"/>
</dbReference>
<dbReference type="PROSITE" id="PS51192">
    <property type="entry name" value="HELICASE_ATP_BIND_1"/>
    <property type="match status" value="1"/>
</dbReference>
<proteinExistence type="predicted"/>
<dbReference type="InterPro" id="IPR001650">
    <property type="entry name" value="Helicase_C-like"/>
</dbReference>
<dbReference type="PANTHER" id="PTHR10799">
    <property type="entry name" value="SNF2/RAD54 HELICASE FAMILY"/>
    <property type="match status" value="1"/>
</dbReference>
<dbReference type="Proteomes" id="UP000070560">
    <property type="component" value="Chromosome"/>
</dbReference>
<dbReference type="InterPro" id="IPR000330">
    <property type="entry name" value="SNF2_N"/>
</dbReference>
<evidence type="ECO:0000313" key="5">
    <source>
        <dbReference type="Proteomes" id="UP000070560"/>
    </source>
</evidence>
<dbReference type="AlphaFoldDB" id="A0A7U4QK01"/>
<dbReference type="KEGG" id="daw:HS1_000959"/>
<dbReference type="InterPro" id="IPR027417">
    <property type="entry name" value="P-loop_NTPase"/>
</dbReference>
<evidence type="ECO:0000259" key="3">
    <source>
        <dbReference type="PROSITE" id="PS51194"/>
    </source>
</evidence>
<keyword evidence="4" id="KW-0347">Helicase</keyword>
<evidence type="ECO:0000259" key="2">
    <source>
        <dbReference type="PROSITE" id="PS51192"/>
    </source>
</evidence>
<dbReference type="OrthoDB" id="9760715at2"/>
<keyword evidence="5" id="KW-1185">Reference proteome</keyword>
<dbReference type="Gene3D" id="3.40.50.10810">
    <property type="entry name" value="Tandem AAA-ATPase domain"/>
    <property type="match status" value="2"/>
</dbReference>
<dbReference type="Pfam" id="PF00271">
    <property type="entry name" value="Helicase_C"/>
    <property type="match status" value="1"/>
</dbReference>
<sequence length="753" mass="87028">MQETVNIKDFITEFKEVLSEKVIKKLNPVYNPESEDEFDKKTEKNCARLLRQLFPNQLLAAKALVKGLKKENRKNLFLTAEMGCGKTIMAIATAVSLKKRPRVLVTCPPHLVNKWIREIKQTVRNAEIYNLNTQNVISQLLSLRKLKKRKIKPSNAEFYIIGRERMKQRYGWKPAYIKRTTRKTNPETGKIEKTIILLCPNCGKHIIDEKHISLSEHALAKKKHFCIHCKNPLFEADRNRRRHAEPAWFIKKYLKNFFDLAVFDEAHELKGENTNQGNAFGSIASATPHTLCLTGTLMGGYADNLFYLLYRTDPSLMAQDFRYKTGTGEWTAKYGVLETVTIEKEDEDNIYGRGGKTYTRIRKKPGISPEVLAKYLLDRSVFMRLTDICNELPEYNETVISIDMHEELRDTYNQLKENLITAVTKALRGGSRRLLGAYLQALLAYPDACRKELIITDPDDKTEIIADAPALIVDKTEKEKELLEIVKKEKQEKRNCLIYCTYTHTHDVTHNLKRLLEENGINTFILSQNISTSKREQWIKDKVKQANGYVCMICNPELVKTGLDLIEFPTVIYYQTGYSIYTLRQAARRTWRIGQDKDVRVYYLVYRDSMQETAMRLIATKLETSLAIEGDLTDRGLVALSEAGEGLIYELARTLINNIHTPGSLDYYWKDYRKTEAETDSYLTPKTIRAFSMDRRKTVTLEQAGDKIIWIEIRENKRRKKRSTTIKVKQGELEKIARKTGQTVFQLTLPLDV</sequence>
<evidence type="ECO:0000256" key="1">
    <source>
        <dbReference type="ARBA" id="ARBA00022801"/>
    </source>
</evidence>
<accession>A0A7U4QK01</accession>
<feature type="domain" description="Helicase C-terminal" evidence="3">
    <location>
        <begin position="478"/>
        <end position="638"/>
    </location>
</feature>
<keyword evidence="4" id="KW-0067">ATP-binding</keyword>
<dbReference type="InterPro" id="IPR038718">
    <property type="entry name" value="SNF2-like_sf"/>
</dbReference>
<dbReference type="PROSITE" id="PS51194">
    <property type="entry name" value="HELICASE_CTER"/>
    <property type="match status" value="1"/>
</dbReference>
<protein>
    <submittedName>
        <fullName evidence="4">DEAD/DEAH box helicase</fullName>
    </submittedName>
</protein>
<dbReference type="Gene3D" id="3.40.50.300">
    <property type="entry name" value="P-loop containing nucleotide triphosphate hydrolases"/>
    <property type="match status" value="1"/>
</dbReference>
<dbReference type="CDD" id="cd18793">
    <property type="entry name" value="SF2_C_SNF"/>
    <property type="match status" value="1"/>
</dbReference>
<dbReference type="SUPFAM" id="SSF52540">
    <property type="entry name" value="P-loop containing nucleoside triphosphate hydrolases"/>
    <property type="match status" value="2"/>
</dbReference>
<evidence type="ECO:0000313" key="4">
    <source>
        <dbReference type="EMBL" id="AMM40763.1"/>
    </source>
</evidence>
<dbReference type="GO" id="GO:0016787">
    <property type="term" value="F:hydrolase activity"/>
    <property type="evidence" value="ECO:0007669"/>
    <property type="project" value="UniProtKB-KW"/>
</dbReference>
<dbReference type="InterPro" id="IPR014001">
    <property type="entry name" value="Helicase_ATP-bd"/>
</dbReference>